<dbReference type="InterPro" id="IPR015942">
    <property type="entry name" value="Asp/Glu/hydantoin_racemase"/>
</dbReference>
<protein>
    <submittedName>
        <fullName evidence="3">Aspartate/glutamate racemase family protein</fullName>
    </submittedName>
</protein>
<proteinExistence type="inferred from homology"/>
<dbReference type="SUPFAM" id="SSF53681">
    <property type="entry name" value="Aspartate/glutamate racemase"/>
    <property type="match status" value="4"/>
</dbReference>
<dbReference type="PROSITE" id="PS00923">
    <property type="entry name" value="ASP_GLU_RACEMASE_1"/>
    <property type="match status" value="1"/>
</dbReference>
<dbReference type="Gene3D" id="3.40.50.1860">
    <property type="match status" value="4"/>
</dbReference>
<dbReference type="Pfam" id="PF01177">
    <property type="entry name" value="Asp_Glu_race"/>
    <property type="match status" value="2"/>
</dbReference>
<evidence type="ECO:0000256" key="1">
    <source>
        <dbReference type="ARBA" id="ARBA00007847"/>
    </source>
</evidence>
<dbReference type="PANTHER" id="PTHR21198">
    <property type="entry name" value="GLUTAMATE RACEMASE"/>
    <property type="match status" value="1"/>
</dbReference>
<reference evidence="4" key="1">
    <citation type="journal article" date="2022" name="ISME J.">
        <title>Genetic and phylogenetic analysis of dissimilatory iodate-reducing bacteria identifies potential niches across the world's oceans.</title>
        <authorList>
            <person name="Reyes-Umana V."/>
            <person name="Henning Z."/>
            <person name="Lee K."/>
            <person name="Barnum T.P."/>
            <person name="Coates J.D."/>
        </authorList>
    </citation>
    <scope>NUCLEOTIDE SEQUENCE [LARGE SCALE GENOMIC DNA]</scope>
    <source>
        <strain evidence="4">IR12</strain>
    </source>
</reference>
<dbReference type="NCBIfam" id="TIGR00035">
    <property type="entry name" value="asp_race"/>
    <property type="match status" value="1"/>
</dbReference>
<sequence length="500" mass="53312">MKSVVHHAFLDPKKRRFGIVGGLGALGGADVLLKMIRSAQRMSSLSGTDIAFEQRHFGEEAIVADGSYDPTRRKFYIYNALKDMEARGIDTALVPCFLSHTFLGEITPEVGLQVVSVFDALCRHFTSEVVGVRKIGVLTSTYLKRAGMFERELGRFGQVIYPDDDTQASTVMQAVYGARGLRAGHHGGECQHLLLDACLHLVDAGADIIVPGMTEIPVLIDSLRPQVPVPILDANLLYAEYALGIDAAAPRRGFKLGVVGGVGPAATVDFMHKVVKLTAATRDQDHIKMVVEQNPQIPDRTANLIGSGDDPTIALLATCMRLKADGADAVAIPCNTAHAYVDRIQPYLDIPIVNMLSEVVRYIRETLPAVTRVGLLATSGTVASGVYKSATEAAGLELLVPDGAVQASVMEAIYGRRGVKAGFTRGACAAHLVDAIVHLQSCGAEVIVLGCTELPLIELTNIDAQRLPLIDPTAILARCCVALAGASCDARPDTVEAEAL</sequence>
<dbReference type="PROSITE" id="PS00924">
    <property type="entry name" value="ASP_GLU_RACEMASE_2"/>
    <property type="match status" value="1"/>
</dbReference>
<comment type="similarity">
    <text evidence="1">Belongs to the aspartate/glutamate racemases family.</text>
</comment>
<name>A0A944H7Z1_DENI1</name>
<evidence type="ECO:0000313" key="3">
    <source>
        <dbReference type="EMBL" id="MBT0960820.1"/>
    </source>
</evidence>
<dbReference type="InterPro" id="IPR004380">
    <property type="entry name" value="Asp_race"/>
</dbReference>
<dbReference type="AlphaFoldDB" id="A0A944H7Z1"/>
<organism evidence="3 4">
    <name type="scientific">Denitromonas iodatirespirans</name>
    <dbReference type="NCBI Taxonomy" id="2795389"/>
    <lineage>
        <taxon>Bacteria</taxon>
        <taxon>Pseudomonadati</taxon>
        <taxon>Pseudomonadota</taxon>
        <taxon>Betaproteobacteria</taxon>
        <taxon>Rhodocyclales</taxon>
        <taxon>Zoogloeaceae</taxon>
        <taxon>Denitromonas</taxon>
    </lineage>
</organism>
<keyword evidence="4" id="KW-1185">Reference proteome</keyword>
<dbReference type="PANTHER" id="PTHR21198:SF7">
    <property type="entry name" value="ASPARTATE-GLUTAMATE RACEMASE FAMILY"/>
    <property type="match status" value="1"/>
</dbReference>
<comment type="caution">
    <text evidence="3">The sequence shown here is derived from an EMBL/GenBank/DDBJ whole genome shotgun (WGS) entry which is preliminary data.</text>
</comment>
<dbReference type="GO" id="GO:0047661">
    <property type="term" value="F:amino-acid racemase activity"/>
    <property type="evidence" value="ECO:0007669"/>
    <property type="project" value="InterPro"/>
</dbReference>
<gene>
    <name evidence="3" type="ORF">I8J34_06475</name>
</gene>
<accession>A0A944H7Z1</accession>
<evidence type="ECO:0000256" key="2">
    <source>
        <dbReference type="ARBA" id="ARBA00023235"/>
    </source>
</evidence>
<dbReference type="InterPro" id="IPR018187">
    <property type="entry name" value="Asp/Glu_racemase_AS_1"/>
</dbReference>
<dbReference type="InterPro" id="IPR033134">
    <property type="entry name" value="Asp/Glu_racemase_AS_2"/>
</dbReference>
<evidence type="ECO:0000313" key="4">
    <source>
        <dbReference type="Proteomes" id="UP000694660"/>
    </source>
</evidence>
<dbReference type="InterPro" id="IPR001920">
    <property type="entry name" value="Asp/Glu_race"/>
</dbReference>
<dbReference type="Proteomes" id="UP000694660">
    <property type="component" value="Unassembled WGS sequence"/>
</dbReference>
<keyword evidence="2" id="KW-0413">Isomerase</keyword>
<dbReference type="EMBL" id="JAEKFT010000005">
    <property type="protein sequence ID" value="MBT0960820.1"/>
    <property type="molecule type" value="Genomic_DNA"/>
</dbReference>